<proteinExistence type="predicted"/>
<dbReference type="PROSITE" id="PS50287">
    <property type="entry name" value="SRCR_2"/>
    <property type="match status" value="1"/>
</dbReference>
<evidence type="ECO:0000259" key="4">
    <source>
        <dbReference type="PROSITE" id="PS50287"/>
    </source>
</evidence>
<dbReference type="InterPro" id="IPR050912">
    <property type="entry name" value="LOX-like_protein"/>
</dbReference>
<dbReference type="PANTHER" id="PTHR45817">
    <property type="entry name" value="LYSYL OXIDASE-LIKE-RELATED"/>
    <property type="match status" value="1"/>
</dbReference>
<feature type="region of interest" description="Disordered" evidence="3">
    <location>
        <begin position="104"/>
        <end position="135"/>
    </location>
</feature>
<dbReference type="SUPFAM" id="SSF56487">
    <property type="entry name" value="SRCR-like"/>
    <property type="match status" value="1"/>
</dbReference>
<gene>
    <name evidence="6" type="primary">LOC106813624</name>
</gene>
<evidence type="ECO:0000256" key="1">
    <source>
        <dbReference type="ARBA" id="ARBA00023157"/>
    </source>
</evidence>
<comment type="caution">
    <text evidence="2">Lacks conserved residue(s) required for the propagation of feature annotation.</text>
</comment>
<dbReference type="PANTHER" id="PTHR45817:SF4">
    <property type="entry name" value="LYSYL OXIDASE-LIKE-RELATED"/>
    <property type="match status" value="1"/>
</dbReference>
<evidence type="ECO:0000256" key="3">
    <source>
        <dbReference type="SAM" id="MobiDB-lite"/>
    </source>
</evidence>
<dbReference type="RefSeq" id="XP_014673295.1">
    <property type="nucleotide sequence ID" value="XM_014817809.1"/>
</dbReference>
<dbReference type="InterPro" id="IPR036772">
    <property type="entry name" value="SRCR-like_dom_sf"/>
</dbReference>
<dbReference type="InterPro" id="IPR001190">
    <property type="entry name" value="SRCR"/>
</dbReference>
<feature type="domain" description="SRCR" evidence="4">
    <location>
        <begin position="1"/>
        <end position="55"/>
    </location>
</feature>
<sequence length="135" mass="14944">MVYAQTTFFGGDIGDVILSEVHCHGNESSLSECYHGQFGDVFCPGQENIAGIICADELSDLEIDAPILEQSVYLEDRQLYLLQCAMEENCVASEAYTEEFRADYRAPDHSHRPGVLNAVQPGSRGEEPFRRNAPA</sequence>
<dbReference type="Gene3D" id="3.10.250.10">
    <property type="entry name" value="SRCR-like domain"/>
    <property type="match status" value="1"/>
</dbReference>
<reference evidence="6" key="1">
    <citation type="submission" date="2025-08" db="UniProtKB">
        <authorList>
            <consortium name="RefSeq"/>
        </authorList>
    </citation>
    <scope>IDENTIFICATION</scope>
</reference>
<dbReference type="Pfam" id="PF00530">
    <property type="entry name" value="SRCR"/>
    <property type="match status" value="1"/>
</dbReference>
<keyword evidence="1 2" id="KW-1015">Disulfide bond</keyword>
<feature type="disulfide bond" evidence="2">
    <location>
        <begin position="23"/>
        <end position="33"/>
    </location>
</feature>
<protein>
    <submittedName>
        <fullName evidence="6">Lysyl oxidase homolog 2-like</fullName>
    </submittedName>
</protein>
<feature type="compositionally biased region" description="Basic and acidic residues" evidence="3">
    <location>
        <begin position="124"/>
        <end position="135"/>
    </location>
</feature>
<dbReference type="GeneID" id="106813624"/>
<dbReference type="Pfam" id="PF01186">
    <property type="entry name" value="Lysyl_oxidase"/>
    <property type="match status" value="1"/>
</dbReference>
<name>A0ABM1EM74_PRICU</name>
<dbReference type="Proteomes" id="UP000695022">
    <property type="component" value="Unplaced"/>
</dbReference>
<dbReference type="InterPro" id="IPR001695">
    <property type="entry name" value="Lysyl_oxidase"/>
</dbReference>
<evidence type="ECO:0000313" key="5">
    <source>
        <dbReference type="Proteomes" id="UP000695022"/>
    </source>
</evidence>
<keyword evidence="5" id="KW-1185">Reference proteome</keyword>
<organism evidence="5 6">
    <name type="scientific">Priapulus caudatus</name>
    <name type="common">Priapulid worm</name>
    <dbReference type="NCBI Taxonomy" id="37621"/>
    <lineage>
        <taxon>Eukaryota</taxon>
        <taxon>Metazoa</taxon>
        <taxon>Ecdysozoa</taxon>
        <taxon>Scalidophora</taxon>
        <taxon>Priapulida</taxon>
        <taxon>Priapulimorpha</taxon>
        <taxon>Priapulimorphida</taxon>
        <taxon>Priapulidae</taxon>
        <taxon>Priapulus</taxon>
    </lineage>
</organism>
<evidence type="ECO:0000256" key="2">
    <source>
        <dbReference type="PROSITE-ProRule" id="PRU00196"/>
    </source>
</evidence>
<accession>A0ABM1EM74</accession>
<evidence type="ECO:0000313" key="6">
    <source>
        <dbReference type="RefSeq" id="XP_014673295.1"/>
    </source>
</evidence>